<dbReference type="OrthoDB" id="287066at2"/>
<feature type="domain" description="DUF2007" evidence="1">
    <location>
        <begin position="46"/>
        <end position="103"/>
    </location>
</feature>
<dbReference type="Pfam" id="PF09413">
    <property type="entry name" value="DUF2007"/>
    <property type="match status" value="1"/>
</dbReference>
<keyword evidence="3" id="KW-1185">Reference proteome</keyword>
<dbReference type="Gene3D" id="3.30.70.790">
    <property type="entry name" value="UreE, C-terminal domain"/>
    <property type="match status" value="1"/>
</dbReference>
<dbReference type="AlphaFoldDB" id="A0A518CEJ6"/>
<evidence type="ECO:0000259" key="1">
    <source>
        <dbReference type="Pfam" id="PF09413"/>
    </source>
</evidence>
<name>A0A518CEJ6_9BACT</name>
<evidence type="ECO:0000313" key="2">
    <source>
        <dbReference type="EMBL" id="QDU77646.1"/>
    </source>
</evidence>
<organism evidence="2 3">
    <name type="scientific">Bremerella volcania</name>
    <dbReference type="NCBI Taxonomy" id="2527984"/>
    <lineage>
        <taxon>Bacteria</taxon>
        <taxon>Pseudomonadati</taxon>
        <taxon>Planctomycetota</taxon>
        <taxon>Planctomycetia</taxon>
        <taxon>Pirellulales</taxon>
        <taxon>Pirellulaceae</taxon>
        <taxon>Bremerella</taxon>
    </lineage>
</organism>
<gene>
    <name evidence="2" type="ORF">Pan97_47180</name>
</gene>
<evidence type="ECO:0000313" key="3">
    <source>
        <dbReference type="Proteomes" id="UP000318626"/>
    </source>
</evidence>
<dbReference type="KEGG" id="bvo:Pan97_47180"/>
<dbReference type="EMBL" id="CP036289">
    <property type="protein sequence ID" value="QDU77646.1"/>
    <property type="molecule type" value="Genomic_DNA"/>
</dbReference>
<dbReference type="InterPro" id="IPR018551">
    <property type="entry name" value="DUF2007"/>
</dbReference>
<dbReference type="InterPro" id="IPR011322">
    <property type="entry name" value="N-reg_PII-like_a/b"/>
</dbReference>
<dbReference type="SUPFAM" id="SSF54913">
    <property type="entry name" value="GlnB-like"/>
    <property type="match status" value="1"/>
</dbReference>
<protein>
    <recommendedName>
        <fullName evidence="1">DUF2007 domain-containing protein</fullName>
    </recommendedName>
</protein>
<proteinExistence type="predicted"/>
<accession>A0A518CEJ6</accession>
<reference evidence="3" key="1">
    <citation type="submission" date="2019-02" db="EMBL/GenBank/DDBJ databases">
        <title>Deep-cultivation of Planctomycetes and their phenomic and genomic characterization uncovers novel biology.</title>
        <authorList>
            <person name="Wiegand S."/>
            <person name="Jogler M."/>
            <person name="Boedeker C."/>
            <person name="Pinto D."/>
            <person name="Vollmers J."/>
            <person name="Rivas-Marin E."/>
            <person name="Kohn T."/>
            <person name="Peeters S.H."/>
            <person name="Heuer A."/>
            <person name="Rast P."/>
            <person name="Oberbeckmann S."/>
            <person name="Bunk B."/>
            <person name="Jeske O."/>
            <person name="Meyerdierks A."/>
            <person name="Storesund J.E."/>
            <person name="Kallscheuer N."/>
            <person name="Luecker S."/>
            <person name="Lage O.M."/>
            <person name="Pohl T."/>
            <person name="Merkel B.J."/>
            <person name="Hornburger P."/>
            <person name="Mueller R.-W."/>
            <person name="Bruemmer F."/>
            <person name="Labrenz M."/>
            <person name="Spormann A.M."/>
            <person name="Op den Camp H."/>
            <person name="Overmann J."/>
            <person name="Amann R."/>
            <person name="Jetten M.S.M."/>
            <person name="Mascher T."/>
            <person name="Medema M.H."/>
            <person name="Devos D.P."/>
            <person name="Kaster A.-K."/>
            <person name="Ovreas L."/>
            <person name="Rohde M."/>
            <person name="Galperin M.Y."/>
            <person name="Jogler C."/>
        </authorList>
    </citation>
    <scope>NUCLEOTIDE SEQUENCE [LARGE SCALE GENOMIC DNA]</scope>
    <source>
        <strain evidence="3">Pan97</strain>
    </source>
</reference>
<sequence>MVWGFKERLGYNCLISASHVWEPAGFEFDFESGSIGFMEDMDFVAVRTCQSHEEATIIQNALQEEGIPCALDNDHQGGLTGVLAIRIMVPSDKKEEADRFLTEHHSE</sequence>
<dbReference type="Proteomes" id="UP000318626">
    <property type="component" value="Chromosome"/>
</dbReference>